<name>A0A7M5UEB8_9CNID</name>
<feature type="region of interest" description="Disordered" evidence="1">
    <location>
        <begin position="103"/>
        <end position="125"/>
    </location>
</feature>
<reference evidence="2" key="1">
    <citation type="submission" date="2021-01" db="UniProtKB">
        <authorList>
            <consortium name="EnsemblMetazoa"/>
        </authorList>
    </citation>
    <scope>IDENTIFICATION</scope>
</reference>
<evidence type="ECO:0000256" key="1">
    <source>
        <dbReference type="SAM" id="MobiDB-lite"/>
    </source>
</evidence>
<dbReference type="Proteomes" id="UP000594262">
    <property type="component" value="Unplaced"/>
</dbReference>
<dbReference type="EnsemblMetazoa" id="CLYHEMT009520.1">
    <property type="protein sequence ID" value="CLYHEMP009520.1"/>
    <property type="gene ID" value="CLYHEMG009520"/>
</dbReference>
<keyword evidence="3" id="KW-1185">Reference proteome</keyword>
<evidence type="ECO:0000313" key="3">
    <source>
        <dbReference type="Proteomes" id="UP000594262"/>
    </source>
</evidence>
<sequence length="125" mass="14031">LILFLLEIYSIRKRMDKFHISLIALVLMTLSIHTAKGQITNANELTECWKCSGSEDCGDRDSCLAEHDRCLKLKYEHDGGFVNEARCSKRTECDTEAVALWQGGPGGPWPPQRSFFEGAPKSKGR</sequence>
<proteinExistence type="predicted"/>
<dbReference type="AlphaFoldDB" id="A0A7M5UEB8"/>
<evidence type="ECO:0000313" key="2">
    <source>
        <dbReference type="EnsemblMetazoa" id="CLYHEMP009520.1"/>
    </source>
</evidence>
<organism evidence="2 3">
    <name type="scientific">Clytia hemisphaerica</name>
    <dbReference type="NCBI Taxonomy" id="252671"/>
    <lineage>
        <taxon>Eukaryota</taxon>
        <taxon>Metazoa</taxon>
        <taxon>Cnidaria</taxon>
        <taxon>Hydrozoa</taxon>
        <taxon>Hydroidolina</taxon>
        <taxon>Leptothecata</taxon>
        <taxon>Obeliida</taxon>
        <taxon>Clytiidae</taxon>
        <taxon>Clytia</taxon>
    </lineage>
</organism>
<accession>A0A7M5UEB8</accession>
<protein>
    <submittedName>
        <fullName evidence="2">Uncharacterized protein</fullName>
    </submittedName>
</protein>